<feature type="compositionally biased region" description="Basic residues" evidence="1">
    <location>
        <begin position="77"/>
        <end position="102"/>
    </location>
</feature>
<evidence type="ECO:0000313" key="3">
    <source>
        <dbReference type="Proteomes" id="UP001432322"/>
    </source>
</evidence>
<dbReference type="EMBL" id="BTSY01000001">
    <property type="protein sequence ID" value="GMT09480.1"/>
    <property type="molecule type" value="Genomic_DNA"/>
</dbReference>
<protein>
    <submittedName>
        <fullName evidence="2">Uncharacterized protein</fullName>
    </submittedName>
</protein>
<dbReference type="AlphaFoldDB" id="A0AAV5UVB9"/>
<feature type="compositionally biased region" description="Low complexity" evidence="1">
    <location>
        <begin position="60"/>
        <end position="76"/>
    </location>
</feature>
<feature type="non-terminal residue" evidence="2">
    <location>
        <position position="1"/>
    </location>
</feature>
<reference evidence="2" key="1">
    <citation type="submission" date="2023-10" db="EMBL/GenBank/DDBJ databases">
        <title>Genome assembly of Pristionchus species.</title>
        <authorList>
            <person name="Yoshida K."/>
            <person name="Sommer R.J."/>
        </authorList>
    </citation>
    <scope>NUCLEOTIDE SEQUENCE</scope>
    <source>
        <strain evidence="2">RS5133</strain>
    </source>
</reference>
<feature type="compositionally biased region" description="Basic and acidic residues" evidence="1">
    <location>
        <begin position="1"/>
        <end position="13"/>
    </location>
</feature>
<organism evidence="2 3">
    <name type="scientific">Pristionchus fissidentatus</name>
    <dbReference type="NCBI Taxonomy" id="1538716"/>
    <lineage>
        <taxon>Eukaryota</taxon>
        <taxon>Metazoa</taxon>
        <taxon>Ecdysozoa</taxon>
        <taxon>Nematoda</taxon>
        <taxon>Chromadorea</taxon>
        <taxon>Rhabditida</taxon>
        <taxon>Rhabditina</taxon>
        <taxon>Diplogasteromorpha</taxon>
        <taxon>Diplogasteroidea</taxon>
        <taxon>Neodiplogasteridae</taxon>
        <taxon>Pristionchus</taxon>
    </lineage>
</organism>
<evidence type="ECO:0000256" key="1">
    <source>
        <dbReference type="SAM" id="MobiDB-lite"/>
    </source>
</evidence>
<proteinExistence type="predicted"/>
<sequence length="120" mass="13658">ASPRRSETMDKTPPRNVRTAKTPISSDPSDYEEKQSTKNSRTSFRTTVRKLMKDKKKGKGNTTSSSTTKSSRSSRSSGKRGHHHNHHHTTTMRSPARGKKGRFQMTGRLEHGRDIEIYDF</sequence>
<feature type="region of interest" description="Disordered" evidence="1">
    <location>
        <begin position="1"/>
        <end position="120"/>
    </location>
</feature>
<accession>A0AAV5UVB9</accession>
<name>A0AAV5UVB9_9BILA</name>
<feature type="compositionally biased region" description="Basic and acidic residues" evidence="1">
    <location>
        <begin position="108"/>
        <end position="120"/>
    </location>
</feature>
<keyword evidence="3" id="KW-1185">Reference proteome</keyword>
<evidence type="ECO:0000313" key="2">
    <source>
        <dbReference type="EMBL" id="GMT09480.1"/>
    </source>
</evidence>
<feature type="compositionally biased region" description="Basic residues" evidence="1">
    <location>
        <begin position="47"/>
        <end position="59"/>
    </location>
</feature>
<feature type="compositionally biased region" description="Polar residues" evidence="1">
    <location>
        <begin position="37"/>
        <end position="46"/>
    </location>
</feature>
<comment type="caution">
    <text evidence="2">The sequence shown here is derived from an EMBL/GenBank/DDBJ whole genome shotgun (WGS) entry which is preliminary data.</text>
</comment>
<gene>
    <name evidence="2" type="ORF">PFISCL1PPCAC_777</name>
</gene>
<dbReference type="Proteomes" id="UP001432322">
    <property type="component" value="Unassembled WGS sequence"/>
</dbReference>